<evidence type="ECO:0000256" key="8">
    <source>
        <dbReference type="ARBA" id="ARBA00023136"/>
    </source>
</evidence>
<evidence type="ECO:0000256" key="2">
    <source>
        <dbReference type="ARBA" id="ARBA00008873"/>
    </source>
</evidence>
<dbReference type="Gene3D" id="1.20.1510.10">
    <property type="entry name" value="Cation efflux protein transmembrane domain"/>
    <property type="match status" value="2"/>
</dbReference>
<feature type="region of interest" description="Disordered" evidence="9">
    <location>
        <begin position="252"/>
        <end position="299"/>
    </location>
</feature>
<feature type="compositionally biased region" description="Basic and acidic residues" evidence="9">
    <location>
        <begin position="330"/>
        <end position="339"/>
    </location>
</feature>
<proteinExistence type="inferred from homology"/>
<evidence type="ECO:0000313" key="13">
    <source>
        <dbReference type="EMBL" id="KAK3782199.1"/>
    </source>
</evidence>
<accession>A0AAE1A6H4</accession>
<evidence type="ECO:0000256" key="1">
    <source>
        <dbReference type="ARBA" id="ARBA00004141"/>
    </source>
</evidence>
<sequence length="533" mass="57743">MATLNEVPVSNPSHEIGETMFLVSSGSSDNGAQGPDPLAAPAGDNTPTSRAAGRYVPSKGELFEKRETRLDNDRKRVTYILQTSGSHDRQRSEDDRPSSDEKLTSTDSHCHSQKPKSAPDKKARRKLILASILCLLFMTGETAGGLIAGSLAIISDAAHLLTDFASFMISLMALYLAQRPATKRLSFGWYRIEILGALMSILMLWVLTGILVYSAVERIVGGDYEINASIMLITAATGVAFNIVLGTTLHQHAHSHGGGHGHSHSKGKGNSQSAGGQGHSQAGPIHRSHSQSLVASSSLPNGESGRVYVTNSAVSATSRQNYGTIGTDVEQGRTGRDTTEGNTDENSDLLARSMSSSESDALSLNDGHHQHKDDNINVKAAFIHVVGDLLQSIGVLVAAFIIYFKPEWKIADPICTFMFSFFVLVTTITILRDILVVLMEGTPRGINFAEVREAFFQVEGVLDIHNLRVWSLTMDKIALSVHIAVDKTSDPHDVLRRASNAIQRRFAISETTMQIEEYVTEMDSCADCQGPKL</sequence>
<feature type="region of interest" description="Disordered" evidence="9">
    <location>
        <begin position="81"/>
        <end position="122"/>
    </location>
</feature>
<feature type="domain" description="Cation efflux protein cytoplasmic" evidence="12">
    <location>
        <begin position="443"/>
        <end position="518"/>
    </location>
</feature>
<keyword evidence="7" id="KW-0406">Ion transport</keyword>
<evidence type="ECO:0000313" key="14">
    <source>
        <dbReference type="Proteomes" id="UP001283361"/>
    </source>
</evidence>
<feature type="compositionally biased region" description="Polar residues" evidence="9">
    <location>
        <begin position="22"/>
        <end position="31"/>
    </location>
</feature>
<dbReference type="PANTHER" id="PTHR11562">
    <property type="entry name" value="CATION EFFLUX PROTEIN/ ZINC TRANSPORTER"/>
    <property type="match status" value="1"/>
</dbReference>
<feature type="compositionally biased region" description="Basic and acidic residues" evidence="9">
    <location>
        <begin position="86"/>
        <end position="110"/>
    </location>
</feature>
<dbReference type="InterPro" id="IPR058533">
    <property type="entry name" value="Cation_efflux_TM"/>
</dbReference>
<dbReference type="Pfam" id="PF01545">
    <property type="entry name" value="Cation_efflux"/>
    <property type="match status" value="1"/>
</dbReference>
<evidence type="ECO:0000256" key="10">
    <source>
        <dbReference type="SAM" id="Phobius"/>
    </source>
</evidence>
<feature type="transmembrane region" description="Helical" evidence="10">
    <location>
        <begin position="226"/>
        <end position="245"/>
    </location>
</feature>
<gene>
    <name evidence="13" type="ORF">RRG08_021527</name>
</gene>
<keyword evidence="8 10" id="KW-0472">Membrane</keyword>
<feature type="transmembrane region" description="Helical" evidence="10">
    <location>
        <begin position="410"/>
        <end position="431"/>
    </location>
</feature>
<dbReference type="InterPro" id="IPR050681">
    <property type="entry name" value="CDF/SLC30A"/>
</dbReference>
<protein>
    <recommendedName>
        <fullName evidence="15">Zinc transporter 2</fullName>
    </recommendedName>
</protein>
<dbReference type="Proteomes" id="UP001283361">
    <property type="component" value="Unassembled WGS sequence"/>
</dbReference>
<dbReference type="SUPFAM" id="SSF160240">
    <property type="entry name" value="Cation efflux protein cytoplasmic domain-like"/>
    <property type="match status" value="1"/>
</dbReference>
<comment type="similarity">
    <text evidence="2">Belongs to the cation diffusion facilitator (CDF) transporter (TC 2.A.4) family. SLC30A subfamily.</text>
</comment>
<evidence type="ECO:0000259" key="12">
    <source>
        <dbReference type="Pfam" id="PF16916"/>
    </source>
</evidence>
<feature type="domain" description="Cation efflux protein transmembrane" evidence="11">
    <location>
        <begin position="127"/>
        <end position="439"/>
    </location>
</feature>
<feature type="compositionally biased region" description="Basic residues" evidence="9">
    <location>
        <begin position="252"/>
        <end position="267"/>
    </location>
</feature>
<feature type="transmembrane region" description="Helical" evidence="10">
    <location>
        <begin position="127"/>
        <end position="154"/>
    </location>
</feature>
<dbReference type="InterPro" id="IPR036837">
    <property type="entry name" value="Cation_efflux_CTD_sf"/>
</dbReference>
<evidence type="ECO:0008006" key="15">
    <source>
        <dbReference type="Google" id="ProtNLM"/>
    </source>
</evidence>
<evidence type="ECO:0000256" key="5">
    <source>
        <dbReference type="ARBA" id="ARBA00022906"/>
    </source>
</evidence>
<keyword evidence="5" id="KW-0864">Zinc transport</keyword>
<dbReference type="AlphaFoldDB" id="A0AAE1A6H4"/>
<comment type="caution">
    <text evidence="13">The sequence shown here is derived from an EMBL/GenBank/DDBJ whole genome shotgun (WGS) entry which is preliminary data.</text>
</comment>
<evidence type="ECO:0000256" key="3">
    <source>
        <dbReference type="ARBA" id="ARBA00022448"/>
    </source>
</evidence>
<organism evidence="13 14">
    <name type="scientific">Elysia crispata</name>
    <name type="common">lettuce slug</name>
    <dbReference type="NCBI Taxonomy" id="231223"/>
    <lineage>
        <taxon>Eukaryota</taxon>
        <taxon>Metazoa</taxon>
        <taxon>Spiralia</taxon>
        <taxon>Lophotrochozoa</taxon>
        <taxon>Mollusca</taxon>
        <taxon>Gastropoda</taxon>
        <taxon>Heterobranchia</taxon>
        <taxon>Euthyneura</taxon>
        <taxon>Panpulmonata</taxon>
        <taxon>Sacoglossa</taxon>
        <taxon>Placobranchoidea</taxon>
        <taxon>Plakobranchidae</taxon>
        <taxon>Elysia</taxon>
    </lineage>
</organism>
<evidence type="ECO:0000259" key="11">
    <source>
        <dbReference type="Pfam" id="PF01545"/>
    </source>
</evidence>
<keyword evidence="6 10" id="KW-1133">Transmembrane helix</keyword>
<dbReference type="Pfam" id="PF16916">
    <property type="entry name" value="ZT_dimer"/>
    <property type="match status" value="1"/>
</dbReference>
<dbReference type="Gene3D" id="3.30.70.1350">
    <property type="entry name" value="Cation efflux protein, cytoplasmic domain"/>
    <property type="match status" value="1"/>
</dbReference>
<dbReference type="GO" id="GO:0005886">
    <property type="term" value="C:plasma membrane"/>
    <property type="evidence" value="ECO:0007669"/>
    <property type="project" value="TreeGrafter"/>
</dbReference>
<keyword evidence="14" id="KW-1185">Reference proteome</keyword>
<dbReference type="NCBIfam" id="TIGR01297">
    <property type="entry name" value="CDF"/>
    <property type="match status" value="1"/>
</dbReference>
<keyword evidence="5" id="KW-0862">Zinc</keyword>
<feature type="region of interest" description="Disordered" evidence="9">
    <location>
        <begin position="320"/>
        <end position="347"/>
    </location>
</feature>
<dbReference type="InterPro" id="IPR027470">
    <property type="entry name" value="Cation_efflux_CTD"/>
</dbReference>
<name>A0AAE1A6H4_9GAST</name>
<evidence type="ECO:0000256" key="9">
    <source>
        <dbReference type="SAM" id="MobiDB-lite"/>
    </source>
</evidence>
<dbReference type="GO" id="GO:0005385">
    <property type="term" value="F:zinc ion transmembrane transporter activity"/>
    <property type="evidence" value="ECO:0007669"/>
    <property type="project" value="TreeGrafter"/>
</dbReference>
<dbReference type="SUPFAM" id="SSF161111">
    <property type="entry name" value="Cation efflux protein transmembrane domain-like"/>
    <property type="match status" value="1"/>
</dbReference>
<evidence type="ECO:0000256" key="7">
    <source>
        <dbReference type="ARBA" id="ARBA00023065"/>
    </source>
</evidence>
<keyword evidence="4 10" id="KW-0812">Transmembrane</keyword>
<evidence type="ECO:0000256" key="4">
    <source>
        <dbReference type="ARBA" id="ARBA00022692"/>
    </source>
</evidence>
<dbReference type="PANTHER" id="PTHR11562:SF17">
    <property type="entry name" value="RE54080P-RELATED"/>
    <property type="match status" value="1"/>
</dbReference>
<keyword evidence="3" id="KW-0813">Transport</keyword>
<feature type="compositionally biased region" description="Low complexity" evidence="9">
    <location>
        <begin position="268"/>
        <end position="283"/>
    </location>
</feature>
<feature type="region of interest" description="Disordered" evidence="9">
    <location>
        <begin position="1"/>
        <end position="68"/>
    </location>
</feature>
<reference evidence="13" key="1">
    <citation type="journal article" date="2023" name="G3 (Bethesda)">
        <title>A reference genome for the long-term kleptoplast-retaining sea slug Elysia crispata morphotype clarki.</title>
        <authorList>
            <person name="Eastman K.E."/>
            <person name="Pendleton A.L."/>
            <person name="Shaikh M.A."/>
            <person name="Suttiyut T."/>
            <person name="Ogas R."/>
            <person name="Tomko P."/>
            <person name="Gavelis G."/>
            <person name="Widhalm J.R."/>
            <person name="Wisecaver J.H."/>
        </authorList>
    </citation>
    <scope>NUCLEOTIDE SEQUENCE</scope>
    <source>
        <strain evidence="13">ECLA1</strain>
    </source>
</reference>
<dbReference type="InterPro" id="IPR002524">
    <property type="entry name" value="Cation_efflux"/>
</dbReference>
<dbReference type="EMBL" id="JAWDGP010002530">
    <property type="protein sequence ID" value="KAK3782199.1"/>
    <property type="molecule type" value="Genomic_DNA"/>
</dbReference>
<feature type="transmembrane region" description="Helical" evidence="10">
    <location>
        <begin position="189"/>
        <end position="214"/>
    </location>
</feature>
<feature type="transmembrane region" description="Helical" evidence="10">
    <location>
        <begin position="381"/>
        <end position="404"/>
    </location>
</feature>
<dbReference type="GO" id="GO:0010043">
    <property type="term" value="P:response to zinc ion"/>
    <property type="evidence" value="ECO:0007669"/>
    <property type="project" value="TreeGrafter"/>
</dbReference>
<feature type="transmembrane region" description="Helical" evidence="10">
    <location>
        <begin position="160"/>
        <end position="177"/>
    </location>
</feature>
<dbReference type="InterPro" id="IPR027469">
    <property type="entry name" value="Cation_efflux_TMD_sf"/>
</dbReference>
<evidence type="ECO:0000256" key="6">
    <source>
        <dbReference type="ARBA" id="ARBA00022989"/>
    </source>
</evidence>
<comment type="subcellular location">
    <subcellularLocation>
        <location evidence="1">Membrane</location>
        <topology evidence="1">Multi-pass membrane protein</topology>
    </subcellularLocation>
</comment>